<sequence length="74" mass="8773">MAEFIVCFIISIPLYLILIWQVFNPEDAVLWGKRWMYKDQPEVSDEAIKYVKIMSIVAIFVLTFIFVVFLIKLI</sequence>
<name>A0ABT8JNK7_9BACL</name>
<evidence type="ECO:0000313" key="4">
    <source>
        <dbReference type="Proteomes" id="UP001175097"/>
    </source>
</evidence>
<proteinExistence type="predicted"/>
<gene>
    <name evidence="3" type="ORF">P5G49_02725</name>
</gene>
<accession>A0ABT8JNK7</accession>
<dbReference type="EMBL" id="JAROCC010000002">
    <property type="protein sequence ID" value="MDN4606388.1"/>
    <property type="molecule type" value="Genomic_DNA"/>
</dbReference>
<evidence type="ECO:0000256" key="1">
    <source>
        <dbReference type="SAM" id="Phobius"/>
    </source>
</evidence>
<keyword evidence="1" id="KW-1133">Transmembrane helix</keyword>
<dbReference type="Proteomes" id="UP001175097">
    <property type="component" value="Unassembled WGS sequence"/>
</dbReference>
<dbReference type="Pfam" id="PF19701">
    <property type="entry name" value="DUF6199"/>
    <property type="match status" value="1"/>
</dbReference>
<feature type="transmembrane region" description="Helical" evidence="1">
    <location>
        <begin position="50"/>
        <end position="71"/>
    </location>
</feature>
<evidence type="ECO:0000313" key="3">
    <source>
        <dbReference type="EMBL" id="MDN4606388.1"/>
    </source>
</evidence>
<protein>
    <recommendedName>
        <fullName evidence="2">DUF6199 domain-containing protein</fullName>
    </recommendedName>
</protein>
<feature type="transmembrane region" description="Helical" evidence="1">
    <location>
        <begin position="5"/>
        <end position="23"/>
    </location>
</feature>
<organism evidence="3 4">
    <name type="scientific">Sporosarcina highlanderae</name>
    <dbReference type="NCBI Taxonomy" id="3035916"/>
    <lineage>
        <taxon>Bacteria</taxon>
        <taxon>Bacillati</taxon>
        <taxon>Bacillota</taxon>
        <taxon>Bacilli</taxon>
        <taxon>Bacillales</taxon>
        <taxon>Caryophanaceae</taxon>
        <taxon>Sporosarcina</taxon>
    </lineage>
</organism>
<dbReference type="RefSeq" id="WP_301241941.1">
    <property type="nucleotide sequence ID" value="NZ_JAROCC010000002.1"/>
</dbReference>
<keyword evidence="1" id="KW-0812">Transmembrane</keyword>
<keyword evidence="4" id="KW-1185">Reference proteome</keyword>
<feature type="domain" description="DUF6199" evidence="2">
    <location>
        <begin position="11"/>
        <end position="68"/>
    </location>
</feature>
<comment type="caution">
    <text evidence="3">The sequence shown here is derived from an EMBL/GenBank/DDBJ whole genome shotgun (WGS) entry which is preliminary data.</text>
</comment>
<keyword evidence="1" id="KW-0472">Membrane</keyword>
<dbReference type="InterPro" id="IPR045679">
    <property type="entry name" value="DUF6199"/>
</dbReference>
<reference evidence="3" key="1">
    <citation type="submission" date="2023-03" db="EMBL/GenBank/DDBJ databases">
        <title>MT1 and MT2 Draft Genomes of Novel Species.</title>
        <authorList>
            <person name="Venkateswaran K."/>
        </authorList>
    </citation>
    <scope>NUCLEOTIDE SEQUENCE</scope>
    <source>
        <strain evidence="3">F6_3S_P_2</strain>
    </source>
</reference>
<evidence type="ECO:0000259" key="2">
    <source>
        <dbReference type="Pfam" id="PF19701"/>
    </source>
</evidence>